<dbReference type="InterPro" id="IPR007197">
    <property type="entry name" value="rSAM"/>
</dbReference>
<evidence type="ECO:0000259" key="10">
    <source>
        <dbReference type="PROSITE" id="PS50926"/>
    </source>
</evidence>
<dbReference type="GO" id="GO:0005829">
    <property type="term" value="C:cytosol"/>
    <property type="evidence" value="ECO:0007669"/>
    <property type="project" value="TreeGrafter"/>
</dbReference>
<dbReference type="InterPro" id="IPR013848">
    <property type="entry name" value="Methylthiotransferase_N"/>
</dbReference>
<dbReference type="GO" id="GO:0046872">
    <property type="term" value="F:metal ion binding"/>
    <property type="evidence" value="ECO:0007669"/>
    <property type="project" value="UniProtKB-KW"/>
</dbReference>
<name>A0A2H5Y5Z5_9CHLR</name>
<dbReference type="PROSITE" id="PS50926">
    <property type="entry name" value="TRAM"/>
    <property type="match status" value="1"/>
</dbReference>
<feature type="region of interest" description="Disordered" evidence="9">
    <location>
        <begin position="449"/>
        <end position="468"/>
    </location>
</feature>
<dbReference type="SUPFAM" id="SSF102114">
    <property type="entry name" value="Radical SAM enzymes"/>
    <property type="match status" value="1"/>
</dbReference>
<evidence type="ECO:0000256" key="6">
    <source>
        <dbReference type="ARBA" id="ARBA00023004"/>
    </source>
</evidence>
<evidence type="ECO:0000256" key="7">
    <source>
        <dbReference type="ARBA" id="ARBA00023014"/>
    </source>
</evidence>
<dbReference type="PANTHER" id="PTHR43837:SF1">
    <property type="entry name" value="RIBOSOMAL PROTEIN US12 METHYLTHIOTRANSFERASE RIMO"/>
    <property type="match status" value="1"/>
</dbReference>
<keyword evidence="5 8" id="KW-0479">Metal-binding</keyword>
<reference evidence="14" key="1">
    <citation type="submission" date="2017-09" db="EMBL/GenBank/DDBJ databases">
        <title>Metaegenomics of thermophilic ammonia-oxidizing enrichment culture.</title>
        <authorList>
            <person name="Kato S."/>
            <person name="Suzuki K."/>
        </authorList>
    </citation>
    <scope>NUCLEOTIDE SEQUENCE [LARGE SCALE GENOMIC DNA]</scope>
</reference>
<dbReference type="EMBL" id="BEHY01000018">
    <property type="protein sequence ID" value="GBD08812.1"/>
    <property type="molecule type" value="Genomic_DNA"/>
</dbReference>
<dbReference type="InterPro" id="IPR005839">
    <property type="entry name" value="Methylthiotransferase"/>
</dbReference>
<evidence type="ECO:0000256" key="9">
    <source>
        <dbReference type="SAM" id="MobiDB-lite"/>
    </source>
</evidence>
<dbReference type="InterPro" id="IPR006638">
    <property type="entry name" value="Elp3/MiaA/NifB-like_rSAM"/>
</dbReference>
<evidence type="ECO:0000256" key="8">
    <source>
        <dbReference type="HAMAP-Rule" id="MF_01865"/>
    </source>
</evidence>
<dbReference type="InterPro" id="IPR023404">
    <property type="entry name" value="rSAM_horseshoe"/>
</dbReference>
<evidence type="ECO:0000256" key="3">
    <source>
        <dbReference type="ARBA" id="ARBA00022679"/>
    </source>
</evidence>
<keyword evidence="7 8" id="KW-0411">Iron-sulfur</keyword>
<keyword evidence="3 8" id="KW-0808">Transferase</keyword>
<dbReference type="PROSITE" id="PS51918">
    <property type="entry name" value="RADICAL_SAM"/>
    <property type="match status" value="1"/>
</dbReference>
<evidence type="ECO:0000256" key="1">
    <source>
        <dbReference type="ARBA" id="ARBA00022485"/>
    </source>
</evidence>
<dbReference type="InterPro" id="IPR005840">
    <property type="entry name" value="Ribosomal_uS12_MeSTrfase_RimO"/>
</dbReference>
<dbReference type="InterPro" id="IPR002792">
    <property type="entry name" value="TRAM_dom"/>
</dbReference>
<keyword evidence="1 8" id="KW-0004">4Fe-4S</keyword>
<dbReference type="Pfam" id="PF04055">
    <property type="entry name" value="Radical_SAM"/>
    <property type="match status" value="1"/>
</dbReference>
<dbReference type="SFLD" id="SFLDG01082">
    <property type="entry name" value="B12-binding_domain_containing"/>
    <property type="match status" value="1"/>
</dbReference>
<dbReference type="FunFam" id="3.80.30.20:FF:000001">
    <property type="entry name" value="tRNA-2-methylthio-N(6)-dimethylallyladenosine synthase 2"/>
    <property type="match status" value="1"/>
</dbReference>
<keyword evidence="13" id="KW-0689">Ribosomal protein</keyword>
<evidence type="ECO:0000256" key="5">
    <source>
        <dbReference type="ARBA" id="ARBA00022723"/>
    </source>
</evidence>
<sequence length="468" mass="52394">MPWTVPSRKRYHLITLGCAKNVVDSASMAQLLEGAGYESVDRPARADVLIVNTCGFIEAARQESLQVLRELAARKKKGQLLIAAGCLAQRWGARLVEEVPGIDGVIGTRRWMDILEFIERLRGRMVPEPLFHIPEDGPIRREEHGVLRAAVQGVSAYLKIADGCRRPCAFCAIPLIKGPAVSRPPEVIWAEARRLVDQGVRELVLIAQDTTDYGHDLGMRDGLPTLIEGLVQRVPEVKWIRIMYAYPGAVSDRLIEVMARYPQVAHYLDLPLQHGHPAVLRRMRRPANIEWVYRTIEKLRRAMPDIAIRTTFIVGYPGETEEEFEALIRFVQDLEFDRVGCFTYSYEPETPSARQPGHLPEEVKQERYERLMAAQQPISLRKNQALVGKTLEVLIEGVGDGLSVGRTYRDAPEIDGLVLVEGEWPVGQFLPVRITGAMTYDLIGVVEASPSPDRKAPPGIPLTLSPAR</sequence>
<feature type="binding site" evidence="8">
    <location>
        <position position="86"/>
    </location>
    <ligand>
        <name>[4Fe-4S] cluster</name>
        <dbReference type="ChEBI" id="CHEBI:49883"/>
        <label>1</label>
    </ligand>
</feature>
<comment type="catalytic activity">
    <reaction evidence="8">
        <text>L-aspartate(89)-[ribosomal protein uS12]-hydrogen + (sulfur carrier)-SH + AH2 + 2 S-adenosyl-L-methionine = 3-methylsulfanyl-L-aspartate(89)-[ribosomal protein uS12]-hydrogen + (sulfur carrier)-H + 5'-deoxyadenosine + L-methionine + A + S-adenosyl-L-homocysteine + 2 H(+)</text>
        <dbReference type="Rhea" id="RHEA:37087"/>
        <dbReference type="Rhea" id="RHEA-COMP:10460"/>
        <dbReference type="Rhea" id="RHEA-COMP:10461"/>
        <dbReference type="Rhea" id="RHEA-COMP:14737"/>
        <dbReference type="Rhea" id="RHEA-COMP:14739"/>
        <dbReference type="ChEBI" id="CHEBI:13193"/>
        <dbReference type="ChEBI" id="CHEBI:15378"/>
        <dbReference type="ChEBI" id="CHEBI:17319"/>
        <dbReference type="ChEBI" id="CHEBI:17499"/>
        <dbReference type="ChEBI" id="CHEBI:29917"/>
        <dbReference type="ChEBI" id="CHEBI:29961"/>
        <dbReference type="ChEBI" id="CHEBI:57844"/>
        <dbReference type="ChEBI" id="CHEBI:57856"/>
        <dbReference type="ChEBI" id="CHEBI:59789"/>
        <dbReference type="ChEBI" id="CHEBI:64428"/>
        <dbReference type="ChEBI" id="CHEBI:73599"/>
        <dbReference type="EC" id="2.8.4.4"/>
    </reaction>
</comment>
<dbReference type="SFLD" id="SFLDS00029">
    <property type="entry name" value="Radical_SAM"/>
    <property type="match status" value="1"/>
</dbReference>
<evidence type="ECO:0000313" key="14">
    <source>
        <dbReference type="Proteomes" id="UP000236642"/>
    </source>
</evidence>
<evidence type="ECO:0000256" key="2">
    <source>
        <dbReference type="ARBA" id="ARBA00022490"/>
    </source>
</evidence>
<dbReference type="CDD" id="cd01335">
    <property type="entry name" value="Radical_SAM"/>
    <property type="match status" value="1"/>
</dbReference>
<dbReference type="Gene3D" id="3.80.30.20">
    <property type="entry name" value="tm_1862 like domain"/>
    <property type="match status" value="1"/>
</dbReference>
<dbReference type="GO" id="GO:0103039">
    <property type="term" value="F:protein methylthiotransferase activity"/>
    <property type="evidence" value="ECO:0007669"/>
    <property type="project" value="UniProtKB-EC"/>
</dbReference>
<evidence type="ECO:0000259" key="11">
    <source>
        <dbReference type="PROSITE" id="PS51449"/>
    </source>
</evidence>
<dbReference type="SFLD" id="SFLDG01061">
    <property type="entry name" value="methylthiotransferase"/>
    <property type="match status" value="1"/>
</dbReference>
<keyword evidence="6 8" id="KW-0408">Iron</keyword>
<dbReference type="Proteomes" id="UP000236642">
    <property type="component" value="Unassembled WGS sequence"/>
</dbReference>
<dbReference type="NCBIfam" id="TIGR01125">
    <property type="entry name" value="30S ribosomal protein S12 methylthiotransferase RimO"/>
    <property type="match status" value="1"/>
</dbReference>
<dbReference type="NCBIfam" id="TIGR00089">
    <property type="entry name" value="MiaB/RimO family radical SAM methylthiotransferase"/>
    <property type="match status" value="1"/>
</dbReference>
<evidence type="ECO:0000313" key="13">
    <source>
        <dbReference type="EMBL" id="GBD08812.1"/>
    </source>
</evidence>
<dbReference type="GO" id="GO:0035600">
    <property type="term" value="P:tRNA methylthiolation"/>
    <property type="evidence" value="ECO:0007669"/>
    <property type="project" value="UniProtKB-ARBA"/>
</dbReference>
<dbReference type="InterPro" id="IPR020612">
    <property type="entry name" value="Methylthiotransferase_CS"/>
</dbReference>
<dbReference type="InterPro" id="IPR058240">
    <property type="entry name" value="rSAM_sf"/>
</dbReference>
<dbReference type="Gene3D" id="2.40.50.140">
    <property type="entry name" value="Nucleic acid-binding proteins"/>
    <property type="match status" value="1"/>
</dbReference>
<feature type="binding site" evidence="8">
    <location>
        <position position="18"/>
    </location>
    <ligand>
        <name>[4Fe-4S] cluster</name>
        <dbReference type="ChEBI" id="CHEBI:49883"/>
        <label>1</label>
    </ligand>
</feature>
<accession>A0A2H5Y5Z5</accession>
<evidence type="ECO:0000256" key="4">
    <source>
        <dbReference type="ARBA" id="ARBA00022691"/>
    </source>
</evidence>
<dbReference type="Gene3D" id="3.40.50.12160">
    <property type="entry name" value="Methylthiotransferase, N-terminal domain"/>
    <property type="match status" value="1"/>
</dbReference>
<feature type="binding site" evidence="8">
    <location>
        <position position="54"/>
    </location>
    <ligand>
        <name>[4Fe-4S] cluster</name>
        <dbReference type="ChEBI" id="CHEBI:49883"/>
        <label>1</label>
    </ligand>
</feature>
<keyword evidence="2 8" id="KW-0963">Cytoplasm</keyword>
<dbReference type="Pfam" id="PF18693">
    <property type="entry name" value="TRAM_2"/>
    <property type="match status" value="1"/>
</dbReference>
<feature type="domain" description="TRAM" evidence="10">
    <location>
        <begin position="384"/>
        <end position="448"/>
    </location>
</feature>
<dbReference type="GO" id="GO:0005840">
    <property type="term" value="C:ribosome"/>
    <property type="evidence" value="ECO:0007669"/>
    <property type="project" value="UniProtKB-KW"/>
</dbReference>
<organism evidence="13 14">
    <name type="scientific">Candidatus Thermoflexus japonica</name>
    <dbReference type="NCBI Taxonomy" id="2035417"/>
    <lineage>
        <taxon>Bacteria</taxon>
        <taxon>Bacillati</taxon>
        <taxon>Chloroflexota</taxon>
        <taxon>Thermoflexia</taxon>
        <taxon>Thermoflexales</taxon>
        <taxon>Thermoflexaceae</taxon>
        <taxon>Thermoflexus</taxon>
    </lineage>
</organism>
<proteinExistence type="inferred from homology"/>
<dbReference type="HAMAP" id="MF_01865">
    <property type="entry name" value="MTTase_RimO"/>
    <property type="match status" value="1"/>
</dbReference>
<evidence type="ECO:0000259" key="12">
    <source>
        <dbReference type="PROSITE" id="PS51918"/>
    </source>
</evidence>
<dbReference type="EC" id="2.8.4.4" evidence="8"/>
<dbReference type="Pfam" id="PF00919">
    <property type="entry name" value="UPF0004"/>
    <property type="match status" value="1"/>
</dbReference>
<feature type="binding site" evidence="8">
    <location>
        <position position="164"/>
    </location>
    <ligand>
        <name>[4Fe-4S] cluster</name>
        <dbReference type="ChEBI" id="CHEBI:49883"/>
        <label>2</label>
        <note>4Fe-4S-S-AdoMet</note>
    </ligand>
</feature>
<feature type="domain" description="MTTase N-terminal" evidence="11">
    <location>
        <begin position="9"/>
        <end position="123"/>
    </location>
</feature>
<comment type="similarity">
    <text evidence="8">Belongs to the methylthiotransferase family. RimO subfamily.</text>
</comment>
<dbReference type="InterPro" id="IPR038135">
    <property type="entry name" value="Methylthiotransferase_N_sf"/>
</dbReference>
<comment type="cofactor">
    <cofactor evidence="8">
        <name>[4Fe-4S] cluster</name>
        <dbReference type="ChEBI" id="CHEBI:49883"/>
    </cofactor>
    <text evidence="8">Binds 2 [4Fe-4S] clusters. One cluster is coordinated with 3 cysteines and an exchangeable S-adenosyl-L-methionine.</text>
</comment>
<dbReference type="GO" id="GO:0051539">
    <property type="term" value="F:4 iron, 4 sulfur cluster binding"/>
    <property type="evidence" value="ECO:0007669"/>
    <property type="project" value="UniProtKB-UniRule"/>
</dbReference>
<comment type="caution">
    <text evidence="13">The sequence shown here is derived from an EMBL/GenBank/DDBJ whole genome shotgun (WGS) entry which is preliminary data.</text>
</comment>
<feature type="domain" description="Radical SAM core" evidence="12">
    <location>
        <begin position="150"/>
        <end position="381"/>
    </location>
</feature>
<comment type="function">
    <text evidence="8">Catalyzes the methylthiolation of an aspartic acid residue of ribosomal protein uS12.</text>
</comment>
<dbReference type="InterPro" id="IPR012340">
    <property type="entry name" value="NA-bd_OB-fold"/>
</dbReference>
<feature type="binding site" evidence="8">
    <location>
        <position position="171"/>
    </location>
    <ligand>
        <name>[4Fe-4S] cluster</name>
        <dbReference type="ChEBI" id="CHEBI:49883"/>
        <label>2</label>
        <note>4Fe-4S-S-AdoMet</note>
    </ligand>
</feature>
<protein>
    <recommendedName>
        <fullName evidence="8">Ribosomal protein uS12 methylthiotransferase RimO</fullName>
        <shortName evidence="8">uS12 MTTase</shortName>
        <shortName evidence="8">uS12 methylthiotransferase</shortName>
        <ecNumber evidence="8">2.8.4.4</ecNumber>
    </recommendedName>
    <alternativeName>
        <fullName evidence="8">Ribosomal protein uS12 (aspartate-C(3))-methylthiotransferase</fullName>
    </alternativeName>
    <alternativeName>
        <fullName evidence="8">Ribosome maturation factor RimO</fullName>
    </alternativeName>
</protein>
<dbReference type="SMART" id="SM00729">
    <property type="entry name" value="Elp3"/>
    <property type="match status" value="1"/>
</dbReference>
<keyword evidence="13" id="KW-0687">Ribonucleoprotein</keyword>
<dbReference type="PANTHER" id="PTHR43837">
    <property type="entry name" value="RIBOSOMAL PROTEIN S12 METHYLTHIOTRANSFERASE RIMO"/>
    <property type="match status" value="1"/>
</dbReference>
<dbReference type="PROSITE" id="PS51449">
    <property type="entry name" value="MTTASE_N"/>
    <property type="match status" value="1"/>
</dbReference>
<dbReference type="SFLD" id="SFLDF00274">
    <property type="entry name" value="ribosomal_protein_S12_methylth"/>
    <property type="match status" value="1"/>
</dbReference>
<dbReference type="PROSITE" id="PS01278">
    <property type="entry name" value="MTTASE_RADICAL"/>
    <property type="match status" value="1"/>
</dbReference>
<gene>
    <name evidence="8 13" type="primary">rimO</name>
    <name evidence="13" type="ORF">HRbin22_01054</name>
</gene>
<keyword evidence="4 8" id="KW-0949">S-adenosyl-L-methionine</keyword>
<feature type="binding site" evidence="8">
    <location>
        <position position="168"/>
    </location>
    <ligand>
        <name>[4Fe-4S] cluster</name>
        <dbReference type="ChEBI" id="CHEBI:49883"/>
        <label>2</label>
        <note>4Fe-4S-S-AdoMet</note>
    </ligand>
</feature>
<dbReference type="GO" id="GO:0035599">
    <property type="term" value="F:aspartic acid methylthiotransferase activity"/>
    <property type="evidence" value="ECO:0007669"/>
    <property type="project" value="TreeGrafter"/>
</dbReference>
<comment type="subcellular location">
    <subcellularLocation>
        <location evidence="8">Cytoplasm</location>
    </subcellularLocation>
</comment>
<dbReference type="AlphaFoldDB" id="A0A2H5Y5Z5"/>